<evidence type="ECO:0000313" key="3">
    <source>
        <dbReference type="Proteomes" id="UP001341840"/>
    </source>
</evidence>
<keyword evidence="3" id="KW-1185">Reference proteome</keyword>
<feature type="compositionally biased region" description="Basic and acidic residues" evidence="1">
    <location>
        <begin position="118"/>
        <end position="137"/>
    </location>
</feature>
<evidence type="ECO:0000313" key="2">
    <source>
        <dbReference type="EMBL" id="MED6217208.1"/>
    </source>
</evidence>
<feature type="compositionally biased region" description="Pro residues" evidence="1">
    <location>
        <begin position="40"/>
        <end position="52"/>
    </location>
</feature>
<feature type="region of interest" description="Disordered" evidence="1">
    <location>
        <begin position="38"/>
        <end position="138"/>
    </location>
</feature>
<dbReference type="EMBL" id="JASCZI010271903">
    <property type="protein sequence ID" value="MED6217208.1"/>
    <property type="molecule type" value="Genomic_DNA"/>
</dbReference>
<name>A0ABU6Z8T2_9FABA</name>
<reference evidence="2 3" key="1">
    <citation type="journal article" date="2023" name="Plants (Basel)">
        <title>Bridging the Gap: Combining Genomics and Transcriptomics Approaches to Understand Stylosanthes scabra, an Orphan Legume from the Brazilian Caatinga.</title>
        <authorList>
            <person name="Ferreira-Neto J.R.C."/>
            <person name="da Silva M.D."/>
            <person name="Binneck E."/>
            <person name="de Melo N.F."/>
            <person name="da Silva R.H."/>
            <person name="de Melo A.L.T.M."/>
            <person name="Pandolfi V."/>
            <person name="Bustamante F.O."/>
            <person name="Brasileiro-Vidal A.C."/>
            <person name="Benko-Iseppon A.M."/>
        </authorList>
    </citation>
    <scope>NUCLEOTIDE SEQUENCE [LARGE SCALE GENOMIC DNA]</scope>
    <source>
        <tissue evidence="2">Leaves</tissue>
    </source>
</reference>
<gene>
    <name evidence="2" type="ORF">PIB30_015542</name>
</gene>
<sequence>MTIPTQKHQLLMSKQQSFVEIISYIPVRVFDIIRFRHQPQPQPQPRPHPQPHPQHQHEHEGDRVPIADAHAEKTPQTHPSPQPHPKRTPNDNTNAETPAIDENLLPTQEVIDLSSSPEEDRQQPIVPKKEQDVETSPRSRIISSVLVSIRRDHQTLEPPSFDLGVEPPLLTPQTMDAIDDIDDQLKKNPELLRTPDPLGTFDILADMEKGLLFGAQSQRGIMSGSLCSNSRGTNI</sequence>
<dbReference type="Proteomes" id="UP001341840">
    <property type="component" value="Unassembled WGS sequence"/>
</dbReference>
<protein>
    <submittedName>
        <fullName evidence="2">Uncharacterized protein</fullName>
    </submittedName>
</protein>
<feature type="compositionally biased region" description="Basic and acidic residues" evidence="1">
    <location>
        <begin position="55"/>
        <end position="75"/>
    </location>
</feature>
<proteinExistence type="predicted"/>
<evidence type="ECO:0000256" key="1">
    <source>
        <dbReference type="SAM" id="MobiDB-lite"/>
    </source>
</evidence>
<accession>A0ABU6Z8T2</accession>
<organism evidence="2 3">
    <name type="scientific">Stylosanthes scabra</name>
    <dbReference type="NCBI Taxonomy" id="79078"/>
    <lineage>
        <taxon>Eukaryota</taxon>
        <taxon>Viridiplantae</taxon>
        <taxon>Streptophyta</taxon>
        <taxon>Embryophyta</taxon>
        <taxon>Tracheophyta</taxon>
        <taxon>Spermatophyta</taxon>
        <taxon>Magnoliopsida</taxon>
        <taxon>eudicotyledons</taxon>
        <taxon>Gunneridae</taxon>
        <taxon>Pentapetalae</taxon>
        <taxon>rosids</taxon>
        <taxon>fabids</taxon>
        <taxon>Fabales</taxon>
        <taxon>Fabaceae</taxon>
        <taxon>Papilionoideae</taxon>
        <taxon>50 kb inversion clade</taxon>
        <taxon>dalbergioids sensu lato</taxon>
        <taxon>Dalbergieae</taxon>
        <taxon>Pterocarpus clade</taxon>
        <taxon>Stylosanthes</taxon>
    </lineage>
</organism>
<comment type="caution">
    <text evidence="2">The sequence shown here is derived from an EMBL/GenBank/DDBJ whole genome shotgun (WGS) entry which is preliminary data.</text>
</comment>